<reference evidence="13" key="1">
    <citation type="submission" date="2018-10" db="EMBL/GenBank/DDBJ databases">
        <title>Transcriptome assembly of Aceria tosichella (Wheat curl mite) Type 2.</title>
        <authorList>
            <person name="Scully E.D."/>
            <person name="Geib S.M."/>
            <person name="Palmer N.A."/>
            <person name="Gupta A.K."/>
            <person name="Sarath G."/>
            <person name="Tatineni S."/>
        </authorList>
    </citation>
    <scope>NUCLEOTIDE SEQUENCE</scope>
    <source>
        <strain evidence="13">LincolnNE</strain>
    </source>
</reference>
<evidence type="ECO:0000256" key="8">
    <source>
        <dbReference type="ARBA" id="ARBA00023136"/>
    </source>
</evidence>
<keyword evidence="6 11" id="KW-1133">Transmembrane helix</keyword>
<dbReference type="GO" id="GO:0009437">
    <property type="term" value="P:carnitine metabolic process"/>
    <property type="evidence" value="ECO:0007669"/>
    <property type="project" value="TreeGrafter"/>
</dbReference>
<dbReference type="AlphaFoldDB" id="A0A6G1S8M5"/>
<dbReference type="GO" id="GO:0005739">
    <property type="term" value="C:mitochondrion"/>
    <property type="evidence" value="ECO:0007669"/>
    <property type="project" value="TreeGrafter"/>
</dbReference>
<dbReference type="EMBL" id="GGYP01001746">
    <property type="protein sequence ID" value="MDE46517.1"/>
    <property type="molecule type" value="Transcribed_RNA"/>
</dbReference>
<proteinExistence type="inferred from homology"/>
<dbReference type="Gene3D" id="3.30.559.10">
    <property type="entry name" value="Chloramphenicol acetyltransferase-like domain"/>
    <property type="match status" value="1"/>
</dbReference>
<keyword evidence="4 11" id="KW-0812">Transmembrane</keyword>
<dbReference type="GO" id="GO:0004095">
    <property type="term" value="F:carnitine O-palmitoyltransferase activity"/>
    <property type="evidence" value="ECO:0007669"/>
    <property type="project" value="TreeGrafter"/>
</dbReference>
<dbReference type="InterPro" id="IPR042231">
    <property type="entry name" value="Cho/carn_acyl_trans_2"/>
</dbReference>
<dbReference type="GO" id="GO:0006631">
    <property type="term" value="P:fatty acid metabolic process"/>
    <property type="evidence" value="ECO:0007669"/>
    <property type="project" value="UniProtKB-KW"/>
</dbReference>
<dbReference type="FunFam" id="3.30.559.10:FF:000002">
    <property type="entry name" value="carnitine O-palmitoyltransferase 1, liver isoform"/>
    <property type="match status" value="1"/>
</dbReference>
<dbReference type="SUPFAM" id="SSF52777">
    <property type="entry name" value="CoA-dependent acyltransferases"/>
    <property type="match status" value="2"/>
</dbReference>
<dbReference type="InterPro" id="IPR023213">
    <property type="entry name" value="CAT-like_dom_sf"/>
</dbReference>
<name>A0A6G1S8M5_9ACAR</name>
<comment type="similarity">
    <text evidence="2">Belongs to the carnitine/choline acetyltransferase family.</text>
</comment>
<dbReference type="InterPro" id="IPR000542">
    <property type="entry name" value="Carn_acyl_trans"/>
</dbReference>
<dbReference type="PANTHER" id="PTHR22589:SF112">
    <property type="entry name" value="CHOLINE_CARNITINE ACYLTRANSFERASE DOMAIN-CONTAINING PROTEIN"/>
    <property type="match status" value="1"/>
</dbReference>
<evidence type="ECO:0000256" key="3">
    <source>
        <dbReference type="ARBA" id="ARBA00022679"/>
    </source>
</evidence>
<dbReference type="Gene3D" id="3.30.559.70">
    <property type="entry name" value="Choline/Carnitine o-acyltransferase, domain 2"/>
    <property type="match status" value="1"/>
</dbReference>
<keyword evidence="8 11" id="KW-0472">Membrane</keyword>
<feature type="transmembrane region" description="Helical" evidence="11">
    <location>
        <begin position="135"/>
        <end position="155"/>
    </location>
</feature>
<evidence type="ECO:0000256" key="5">
    <source>
        <dbReference type="ARBA" id="ARBA00022832"/>
    </source>
</evidence>
<keyword evidence="7" id="KW-0443">Lipid metabolism</keyword>
<organism evidence="13">
    <name type="scientific">Aceria tosichella</name>
    <name type="common">wheat curl mite</name>
    <dbReference type="NCBI Taxonomy" id="561515"/>
    <lineage>
        <taxon>Eukaryota</taxon>
        <taxon>Metazoa</taxon>
        <taxon>Ecdysozoa</taxon>
        <taxon>Arthropoda</taxon>
        <taxon>Chelicerata</taxon>
        <taxon>Arachnida</taxon>
        <taxon>Acari</taxon>
        <taxon>Acariformes</taxon>
        <taxon>Trombidiformes</taxon>
        <taxon>Prostigmata</taxon>
        <taxon>Eupodina</taxon>
        <taxon>Eriophyoidea</taxon>
        <taxon>Eriophyidae</taxon>
        <taxon>Eriophyinae</taxon>
        <taxon>Aceriini</taxon>
        <taxon>Aceria</taxon>
    </lineage>
</organism>
<evidence type="ECO:0000256" key="9">
    <source>
        <dbReference type="ARBA" id="ARBA00023315"/>
    </source>
</evidence>
<comment type="subcellular location">
    <subcellularLocation>
        <location evidence="1">Membrane</location>
        <topology evidence="1">Multi-pass membrane protein</topology>
    </subcellularLocation>
</comment>
<evidence type="ECO:0000256" key="2">
    <source>
        <dbReference type="ARBA" id="ARBA00005232"/>
    </source>
</evidence>
<keyword evidence="5" id="KW-0276">Fatty acid metabolism</keyword>
<evidence type="ECO:0000256" key="10">
    <source>
        <dbReference type="PIRSR" id="PIRSR600542-1"/>
    </source>
</evidence>
<evidence type="ECO:0000313" key="13">
    <source>
        <dbReference type="EMBL" id="MDE46517.1"/>
    </source>
</evidence>
<evidence type="ECO:0000256" key="7">
    <source>
        <dbReference type="ARBA" id="ARBA00023098"/>
    </source>
</evidence>
<feature type="transmembrane region" description="Helical" evidence="11">
    <location>
        <begin position="91"/>
        <end position="114"/>
    </location>
</feature>
<dbReference type="Pfam" id="PF00755">
    <property type="entry name" value="Carn_acyltransf"/>
    <property type="match status" value="1"/>
</dbReference>
<sequence>MEKLDHNKVTWAEIGKVWLKTAARKYYRTRNSIRNGMWPTSVNNLYMSCILTYLLMAIEPECLMAVTQPLWRYANQLATVVPFKTPEWCHALPVAVVASFAFMCIIMFMRQLMLRALLSYRGWMYESMRSPPLKIVIWGLLVRLISGYQPSLYSFQRSLPRMSVPPVRETMRKLLESMKCLITDPDEYEKFQRDALEFERTIASKLQKLLILKSWLTTNYVTDWWTKYVYLMNRQPLANNCNYYIMDQSYWRATDKPVARSASLVYNLLRFKQLIDREELPPLVLRDTIPICMAQYEQLFSTTRVPHEEFDELVHYDTSESKHIIVVCQGVYYKLDCYDSENNVLSAKRLEEYIQYLVDDAEKNSQLLSLEEKQISGLTALERNDWAKVRERLNKSELNRDSLKLIESAMFCLWIFQEDKPSELSDRARLVFQGNKDYRLWFDKCFNVVVFGDGHCALNCEHTLCDAPAFAHMWEYTLCKDVLECTFDTDGYCFPPMQTYKQAHSEPPKQIRWDVTGEGASSKEQQAKLSLLDDIRRANRLAELANEDVDLRIFDHNEWGKGAIKRCRISPDAFVQIAIQLAYYRENGKFVQTYEASMTRLYLNGRTETVRSCTAESCQFVLAMLDKNCSIEEKIRLLQVAADKHTIQYKDAMNGKGIDRHLFALYVASRGLGYDCKFLADLLTRPWILSTSQTPHTQQTNVPDPNYQNFNDKLCSGGGFMAVAENGYGVSYLFPNDNRIFFHITSRRSSPETDTSRFGKLLYDSLDDIKALFDGQKPEVSEKPKSA</sequence>
<dbReference type="PANTHER" id="PTHR22589">
    <property type="entry name" value="CARNITINE O-ACYLTRANSFERASE"/>
    <property type="match status" value="1"/>
</dbReference>
<dbReference type="GO" id="GO:0016020">
    <property type="term" value="C:membrane"/>
    <property type="evidence" value="ECO:0007669"/>
    <property type="project" value="UniProtKB-SubCell"/>
</dbReference>
<evidence type="ECO:0000256" key="4">
    <source>
        <dbReference type="ARBA" id="ARBA00022692"/>
    </source>
</evidence>
<evidence type="ECO:0000256" key="1">
    <source>
        <dbReference type="ARBA" id="ARBA00004141"/>
    </source>
</evidence>
<feature type="active site" description="Proton acceptor" evidence="10">
    <location>
        <position position="462"/>
    </location>
</feature>
<evidence type="ECO:0000256" key="11">
    <source>
        <dbReference type="SAM" id="Phobius"/>
    </source>
</evidence>
<protein>
    <submittedName>
        <fullName evidence="13">Carnitine O-palmitoyltransferase 1, liver isoform</fullName>
    </submittedName>
</protein>
<gene>
    <name evidence="13" type="primary">Cpt1a</name>
    <name evidence="13" type="ORF">g.11448</name>
</gene>
<keyword evidence="9" id="KW-0012">Acyltransferase</keyword>
<keyword evidence="3 13" id="KW-0808">Transferase</keyword>
<feature type="domain" description="Choline/carnitine acyltransferase" evidence="12">
    <location>
        <begin position="164"/>
        <end position="762"/>
    </location>
</feature>
<accession>A0A6G1S8M5</accession>
<evidence type="ECO:0000256" key="6">
    <source>
        <dbReference type="ARBA" id="ARBA00022989"/>
    </source>
</evidence>
<evidence type="ECO:0000259" key="12">
    <source>
        <dbReference type="Pfam" id="PF00755"/>
    </source>
</evidence>
<dbReference type="InterPro" id="IPR039551">
    <property type="entry name" value="Cho/carn_acyl_trans"/>
</dbReference>
<feature type="transmembrane region" description="Helical" evidence="11">
    <location>
        <begin position="45"/>
        <end position="71"/>
    </location>
</feature>